<sequence>MANTESSTEAAPQPSAPAVLHTTSGGNAVWHNFNNDFAHIQDPNERRRRLALAEIDRAPFGWYHIRACVVAGIVYFPHNKGSMPTSSDTAIKVSTSAGTVVGQFGFGILADIVGRKKMYGLELIIIIFATLAQSLTSSSPAVDIVGVIIFWRVIMGIGIGGDYPLSSIITSEFATTKWRGAMMGAVFAMQGIGQFVAGLVMLIVVAGFKESLLTAKYSAVCQGVCGLAVDKKCGEYLLDLALFQLVLHSTTVSRSPRLPDILLM</sequence>
<dbReference type="SUPFAM" id="SSF103473">
    <property type="entry name" value="MFS general substrate transporter"/>
    <property type="match status" value="1"/>
</dbReference>
<dbReference type="AlphaFoldDB" id="A0A395IQD5"/>
<dbReference type="InterPro" id="IPR036259">
    <property type="entry name" value="MFS_trans_sf"/>
</dbReference>
<protein>
    <recommendedName>
        <fullName evidence="7">Major facilitator superfamily (MFS) profile domain-containing protein</fullName>
    </recommendedName>
</protein>
<dbReference type="PANTHER" id="PTHR23511:SF34">
    <property type="entry name" value="SYNAPTIC VESICLE GLYCOPROTEIN 2"/>
    <property type="match status" value="1"/>
</dbReference>
<evidence type="ECO:0000256" key="6">
    <source>
        <dbReference type="SAM" id="Phobius"/>
    </source>
</evidence>
<comment type="caution">
    <text evidence="8">The sequence shown here is derived from an EMBL/GenBank/DDBJ whole genome shotgun (WGS) entry which is preliminary data.</text>
</comment>
<dbReference type="InterPro" id="IPR005829">
    <property type="entry name" value="Sugar_transporter_CS"/>
</dbReference>
<dbReference type="Proteomes" id="UP000249056">
    <property type="component" value="Unassembled WGS sequence"/>
</dbReference>
<dbReference type="InterPro" id="IPR005828">
    <property type="entry name" value="MFS_sugar_transport-like"/>
</dbReference>
<reference evidence="8 9" key="1">
    <citation type="submission" date="2018-06" db="EMBL/GenBank/DDBJ databases">
        <title>Genome Sequence of the Brown Rot Fungal Pathogen Monilinia fructigena.</title>
        <authorList>
            <person name="Landi L."/>
            <person name="De Miccolis Angelini R.M."/>
            <person name="Pollastro S."/>
            <person name="Abate D."/>
            <person name="Faretra F."/>
            <person name="Romanazzi G."/>
        </authorList>
    </citation>
    <scope>NUCLEOTIDE SEQUENCE [LARGE SCALE GENOMIC DNA]</scope>
    <source>
        <strain evidence="8 9">Mfrg269</strain>
    </source>
</reference>
<keyword evidence="9" id="KW-1185">Reference proteome</keyword>
<evidence type="ECO:0000256" key="2">
    <source>
        <dbReference type="ARBA" id="ARBA00022448"/>
    </source>
</evidence>
<feature type="transmembrane region" description="Helical" evidence="6">
    <location>
        <begin position="119"/>
        <end position="138"/>
    </location>
</feature>
<dbReference type="OrthoDB" id="433512at2759"/>
<evidence type="ECO:0000256" key="5">
    <source>
        <dbReference type="ARBA" id="ARBA00023136"/>
    </source>
</evidence>
<evidence type="ECO:0000313" key="8">
    <source>
        <dbReference type="EMBL" id="RAL61623.1"/>
    </source>
</evidence>
<dbReference type="Pfam" id="PF00083">
    <property type="entry name" value="Sugar_tr"/>
    <property type="match status" value="1"/>
</dbReference>
<keyword evidence="2" id="KW-0813">Transport</keyword>
<evidence type="ECO:0000256" key="3">
    <source>
        <dbReference type="ARBA" id="ARBA00022692"/>
    </source>
</evidence>
<evidence type="ECO:0000256" key="1">
    <source>
        <dbReference type="ARBA" id="ARBA00004141"/>
    </source>
</evidence>
<evidence type="ECO:0000313" key="9">
    <source>
        <dbReference type="Proteomes" id="UP000249056"/>
    </source>
</evidence>
<dbReference type="GO" id="GO:0016020">
    <property type="term" value="C:membrane"/>
    <property type="evidence" value="ECO:0007669"/>
    <property type="project" value="UniProtKB-SubCell"/>
</dbReference>
<proteinExistence type="predicted"/>
<feature type="transmembrane region" description="Helical" evidence="6">
    <location>
        <begin position="186"/>
        <end position="208"/>
    </location>
</feature>
<dbReference type="InterPro" id="IPR020846">
    <property type="entry name" value="MFS_dom"/>
</dbReference>
<dbReference type="PROSITE" id="PS50850">
    <property type="entry name" value="MFS"/>
    <property type="match status" value="1"/>
</dbReference>
<name>A0A395IQD5_9HELO</name>
<comment type="subcellular location">
    <subcellularLocation>
        <location evidence="1">Membrane</location>
        <topology evidence="1">Multi-pass membrane protein</topology>
    </subcellularLocation>
</comment>
<keyword evidence="5 6" id="KW-0472">Membrane</keyword>
<accession>A0A395IQD5</accession>
<feature type="domain" description="Major facilitator superfamily (MFS) profile" evidence="7">
    <location>
        <begin position="1"/>
        <end position="264"/>
    </location>
</feature>
<evidence type="ECO:0000256" key="4">
    <source>
        <dbReference type="ARBA" id="ARBA00022989"/>
    </source>
</evidence>
<dbReference type="GO" id="GO:0022857">
    <property type="term" value="F:transmembrane transporter activity"/>
    <property type="evidence" value="ECO:0007669"/>
    <property type="project" value="InterPro"/>
</dbReference>
<organism evidence="8 9">
    <name type="scientific">Monilinia fructigena</name>
    <dbReference type="NCBI Taxonomy" id="38457"/>
    <lineage>
        <taxon>Eukaryota</taxon>
        <taxon>Fungi</taxon>
        <taxon>Dikarya</taxon>
        <taxon>Ascomycota</taxon>
        <taxon>Pezizomycotina</taxon>
        <taxon>Leotiomycetes</taxon>
        <taxon>Helotiales</taxon>
        <taxon>Sclerotiniaceae</taxon>
        <taxon>Monilinia</taxon>
    </lineage>
</organism>
<dbReference type="PROSITE" id="PS00217">
    <property type="entry name" value="SUGAR_TRANSPORT_2"/>
    <property type="match status" value="1"/>
</dbReference>
<gene>
    <name evidence="8" type="ORF">DID88_009660</name>
</gene>
<keyword evidence="4 6" id="KW-1133">Transmembrane helix</keyword>
<feature type="transmembrane region" description="Helical" evidence="6">
    <location>
        <begin position="144"/>
        <end position="165"/>
    </location>
</feature>
<evidence type="ECO:0000259" key="7">
    <source>
        <dbReference type="PROSITE" id="PS50850"/>
    </source>
</evidence>
<keyword evidence="3 6" id="KW-0812">Transmembrane</keyword>
<dbReference type="Gene3D" id="1.20.1250.20">
    <property type="entry name" value="MFS general substrate transporter like domains"/>
    <property type="match status" value="1"/>
</dbReference>
<dbReference type="EMBL" id="QKRW01000030">
    <property type="protein sequence ID" value="RAL61623.1"/>
    <property type="molecule type" value="Genomic_DNA"/>
</dbReference>
<dbReference type="PANTHER" id="PTHR23511">
    <property type="entry name" value="SYNAPTIC VESICLE GLYCOPROTEIN 2"/>
    <property type="match status" value="1"/>
</dbReference>